<evidence type="ECO:0000256" key="1">
    <source>
        <dbReference type="SAM" id="MobiDB-lite"/>
    </source>
</evidence>
<evidence type="ECO:0008006" key="6">
    <source>
        <dbReference type="Google" id="ProtNLM"/>
    </source>
</evidence>
<evidence type="ECO:0000313" key="4">
    <source>
        <dbReference type="Proteomes" id="UP000254236"/>
    </source>
</evidence>
<evidence type="ECO:0000313" key="3">
    <source>
        <dbReference type="EMBL" id="RRR24226.1"/>
    </source>
</evidence>
<sequence length="329" mass="33052">MRRPPAPHLRTGRPGAMPSTPSVPDLAPGAGPSTPSAPAPVAEPAAPRTAEPVPPQAPAAPAPAPLLPPATDTAHAPDPTPIPAGPPAPAASRPSHALTRRTVLAGSAALAAVGLPVTALVVADPDAAPVADAVRGADTADTAHSATAPDDALEALRWADAIGVLPAREDGSFAAQATLTRGDLALALHRFVGAPAVPADAVPTMLADLDEDPERRDALLWLFGHGALWGDDALCVHPQEPASREGAAEILTAMLRPSLRAAGIAPDQVDAELDVPEGAADSAAAWIVRAGLVPSALSDLPGEATVTRGELAQLLRRADQVLSDAVDPA</sequence>
<keyword evidence="4" id="KW-1185">Reference proteome</keyword>
<accession>A0A345YRD3</accession>
<feature type="compositionally biased region" description="Low complexity" evidence="1">
    <location>
        <begin position="27"/>
        <end position="51"/>
    </location>
</feature>
<dbReference type="EMBL" id="CP031356">
    <property type="protein sequence ID" value="AXK46485.1"/>
    <property type="molecule type" value="Genomic_DNA"/>
</dbReference>
<feature type="compositionally biased region" description="Pro residues" evidence="1">
    <location>
        <begin position="52"/>
        <end position="68"/>
    </location>
</feature>
<dbReference type="EMBL" id="QSWH01000002">
    <property type="protein sequence ID" value="RRR24226.1"/>
    <property type="molecule type" value="Genomic_DNA"/>
</dbReference>
<gene>
    <name evidence="2" type="ORF">DWV08_13260</name>
    <name evidence="3" type="ORF">DXU92_05010</name>
</gene>
<dbReference type="Proteomes" id="UP000254236">
    <property type="component" value="Chromosome"/>
</dbReference>
<dbReference type="AlphaFoldDB" id="A0A345YRD3"/>
<dbReference type="KEGG" id="bsau:DWV08_13260"/>
<proteinExistence type="predicted"/>
<dbReference type="OrthoDB" id="4793828at2"/>
<feature type="compositionally biased region" description="Pro residues" evidence="1">
    <location>
        <begin position="78"/>
        <end position="89"/>
    </location>
</feature>
<evidence type="ECO:0000313" key="5">
    <source>
        <dbReference type="Proteomes" id="UP000282185"/>
    </source>
</evidence>
<reference evidence="3 5" key="2">
    <citation type="submission" date="2018-08" db="EMBL/GenBank/DDBJ databases">
        <title>Brachybacterium saurashtrense DSM 23186.</title>
        <authorList>
            <person name="Li Y."/>
        </authorList>
    </citation>
    <scope>NUCLEOTIDE SEQUENCE [LARGE SCALE GENOMIC DNA]</scope>
    <source>
        <strain evidence="3 5">DSM 23186</strain>
    </source>
</reference>
<dbReference type="Proteomes" id="UP000282185">
    <property type="component" value="Unassembled WGS sequence"/>
</dbReference>
<name>A0A345YRD3_9MICO</name>
<protein>
    <recommendedName>
        <fullName evidence="6">S-layer homology domain-containing protein</fullName>
    </recommendedName>
</protein>
<evidence type="ECO:0000313" key="2">
    <source>
        <dbReference type="EMBL" id="AXK46485.1"/>
    </source>
</evidence>
<feature type="region of interest" description="Disordered" evidence="1">
    <location>
        <begin position="1"/>
        <end position="97"/>
    </location>
</feature>
<reference evidence="2 4" key="1">
    <citation type="submission" date="2018-07" db="EMBL/GenBank/DDBJ databases">
        <title>Brachybacterium saurashtrense DSM 23186 genome sequence.</title>
        <authorList>
            <person name="Guo L."/>
        </authorList>
    </citation>
    <scope>NUCLEOTIDE SEQUENCE [LARGE SCALE GENOMIC DNA]</scope>
    <source>
        <strain evidence="2 4">DSM 23186</strain>
    </source>
</reference>
<organism evidence="3 5">
    <name type="scientific">Brachybacterium saurashtrense</name>
    <dbReference type="NCBI Taxonomy" id="556288"/>
    <lineage>
        <taxon>Bacteria</taxon>
        <taxon>Bacillati</taxon>
        <taxon>Actinomycetota</taxon>
        <taxon>Actinomycetes</taxon>
        <taxon>Micrococcales</taxon>
        <taxon>Dermabacteraceae</taxon>
        <taxon>Brachybacterium</taxon>
    </lineage>
</organism>